<accession>A0A1H9RUD4</accession>
<keyword evidence="2" id="KW-0238">DNA-binding</keyword>
<dbReference type="Gene3D" id="1.10.260.40">
    <property type="entry name" value="lambda repressor-like DNA-binding domains"/>
    <property type="match status" value="1"/>
</dbReference>
<dbReference type="InterPro" id="IPR001387">
    <property type="entry name" value="Cro/C1-type_HTH"/>
</dbReference>
<dbReference type="PROSITE" id="PS50943">
    <property type="entry name" value="HTH_CROC1"/>
    <property type="match status" value="1"/>
</dbReference>
<dbReference type="SMART" id="SM00530">
    <property type="entry name" value="HTH_XRE"/>
    <property type="match status" value="1"/>
</dbReference>
<dbReference type="STRING" id="390241.SAMN04488023_115103"/>
<evidence type="ECO:0000313" key="3">
    <source>
        <dbReference type="Proteomes" id="UP000199572"/>
    </source>
</evidence>
<protein>
    <submittedName>
        <fullName evidence="2">DNA-binding transcriptional regulator, XRE-family HTH domain</fullName>
    </submittedName>
</protein>
<gene>
    <name evidence="2" type="ORF">SAMN04488023_115103</name>
</gene>
<sequence>MIYLNIILFKMAIIKSITVKDIKLELGELIRRIRKEHRLNQDELADALNISRITISNLELGKNTTLDTLLKVFLYFDKLDNFHEYIKELARNSSLESLY</sequence>
<keyword evidence="3" id="KW-1185">Reference proteome</keyword>
<evidence type="ECO:0000313" key="2">
    <source>
        <dbReference type="EMBL" id="SER75539.1"/>
    </source>
</evidence>
<dbReference type="Proteomes" id="UP000199572">
    <property type="component" value="Unassembled WGS sequence"/>
</dbReference>
<dbReference type="EMBL" id="FOGG01000015">
    <property type="protein sequence ID" value="SER75539.1"/>
    <property type="molecule type" value="Genomic_DNA"/>
</dbReference>
<name>A0A1H9RUD4_9SPHI</name>
<dbReference type="GO" id="GO:0003677">
    <property type="term" value="F:DNA binding"/>
    <property type="evidence" value="ECO:0007669"/>
    <property type="project" value="UniProtKB-KW"/>
</dbReference>
<dbReference type="OrthoDB" id="773007at2"/>
<evidence type="ECO:0000259" key="1">
    <source>
        <dbReference type="PROSITE" id="PS50943"/>
    </source>
</evidence>
<dbReference type="AlphaFoldDB" id="A0A1H9RUD4"/>
<proteinExistence type="predicted"/>
<dbReference type="InterPro" id="IPR010982">
    <property type="entry name" value="Lambda_DNA-bd_dom_sf"/>
</dbReference>
<dbReference type="SUPFAM" id="SSF47413">
    <property type="entry name" value="lambda repressor-like DNA-binding domains"/>
    <property type="match status" value="1"/>
</dbReference>
<dbReference type="CDD" id="cd00093">
    <property type="entry name" value="HTH_XRE"/>
    <property type="match status" value="1"/>
</dbReference>
<reference evidence="2 3" key="1">
    <citation type="submission" date="2016-10" db="EMBL/GenBank/DDBJ databases">
        <authorList>
            <person name="de Groot N.N."/>
        </authorList>
    </citation>
    <scope>NUCLEOTIDE SEQUENCE [LARGE SCALE GENOMIC DNA]</scope>
    <source>
        <strain evidence="2 3">DSM 18610</strain>
    </source>
</reference>
<organism evidence="2 3">
    <name type="scientific">Pedobacter rhizosphaerae</name>
    <dbReference type="NCBI Taxonomy" id="390241"/>
    <lineage>
        <taxon>Bacteria</taxon>
        <taxon>Pseudomonadati</taxon>
        <taxon>Bacteroidota</taxon>
        <taxon>Sphingobacteriia</taxon>
        <taxon>Sphingobacteriales</taxon>
        <taxon>Sphingobacteriaceae</taxon>
        <taxon>Pedobacter</taxon>
    </lineage>
</organism>
<dbReference type="Pfam" id="PF01381">
    <property type="entry name" value="HTH_3"/>
    <property type="match status" value="1"/>
</dbReference>
<feature type="domain" description="HTH cro/C1-type" evidence="1">
    <location>
        <begin position="30"/>
        <end position="82"/>
    </location>
</feature>